<dbReference type="AlphaFoldDB" id="A0A202BAK8"/>
<comment type="similarity">
    <text evidence="1">Belongs to the PanB family.</text>
</comment>
<protein>
    <recommendedName>
        <fullName evidence="3">3-methyl-2-oxobutanoate hydroxymethyltransferase</fullName>
        <ecNumber evidence="3">2.1.2.11</ecNumber>
    </recommendedName>
</protein>
<evidence type="ECO:0000256" key="4">
    <source>
        <dbReference type="ARBA" id="ARBA00022655"/>
    </source>
</evidence>
<dbReference type="GO" id="GO:0015940">
    <property type="term" value="P:pantothenate biosynthetic process"/>
    <property type="evidence" value="ECO:0007669"/>
    <property type="project" value="UniProtKB-KW"/>
</dbReference>
<dbReference type="EC" id="2.1.2.11" evidence="3"/>
<proteinExistence type="inferred from homology"/>
<dbReference type="InterPro" id="IPR040442">
    <property type="entry name" value="Pyrv_kinase-like_dom_sf"/>
</dbReference>
<dbReference type="InterPro" id="IPR015813">
    <property type="entry name" value="Pyrv/PenolPyrv_kinase-like_dom"/>
</dbReference>
<dbReference type="GO" id="GO:0005737">
    <property type="term" value="C:cytoplasm"/>
    <property type="evidence" value="ECO:0007669"/>
    <property type="project" value="TreeGrafter"/>
</dbReference>
<comment type="cofactor">
    <cofactor evidence="7">
        <name>Mg(2+)</name>
        <dbReference type="ChEBI" id="CHEBI:18420"/>
    </cofactor>
    <text evidence="7">Binds 1 Mg(2+) ion per subunit.</text>
</comment>
<feature type="binding site" evidence="7">
    <location>
        <position position="106"/>
    </location>
    <ligand>
        <name>Mg(2+)</name>
        <dbReference type="ChEBI" id="CHEBI:18420"/>
    </ligand>
</feature>
<dbReference type="PANTHER" id="PTHR20881">
    <property type="entry name" value="3-METHYL-2-OXOBUTANOATE HYDROXYMETHYLTRANSFERASE"/>
    <property type="match status" value="1"/>
</dbReference>
<keyword evidence="7" id="KW-0460">Magnesium</keyword>
<keyword evidence="5" id="KW-0808">Transferase</keyword>
<feature type="binding site" evidence="7">
    <location>
        <position position="67"/>
    </location>
    <ligand>
        <name>Mg(2+)</name>
        <dbReference type="ChEBI" id="CHEBI:18420"/>
    </ligand>
</feature>
<accession>A0A202BAK8</accession>
<dbReference type="PIRSF" id="PIRSF000388">
    <property type="entry name" value="Pantoate_hydroxy_MeTrfase"/>
    <property type="match status" value="1"/>
</dbReference>
<keyword evidence="9" id="KW-1185">Reference proteome</keyword>
<sequence length="277" mass="28484">MPASSPASAPVILGACIMSSKASVSRRVTVPAIRNSKGRRKLMALTAYSGAIAEAVDEWVDIVLIDDAVPMEGDAQPGAQSFALERMVRHTGAVARATERACVVADLPMPCCGASSEQALRSAARLLAAGAAAVRLAGGPETADTMAFLVSCGVPVMGHIRRESARAGMAPHEAAAREMERAGAFGLLLDGVDEPAARRIADEVSIPVISGPACDGQMLETEDILGLGGDFVQRYAEQYADVRAVAEQVARDHAGAQAYAAASGSRGFGAARSPAAI</sequence>
<evidence type="ECO:0000256" key="5">
    <source>
        <dbReference type="ARBA" id="ARBA00022679"/>
    </source>
</evidence>
<evidence type="ECO:0000313" key="9">
    <source>
        <dbReference type="Proteomes" id="UP000196342"/>
    </source>
</evidence>
<feature type="active site" description="Proton acceptor" evidence="6">
    <location>
        <position position="190"/>
    </location>
</feature>
<keyword evidence="7" id="KW-0479">Metal-binding</keyword>
<name>A0A202BAK8_CHRVL</name>
<evidence type="ECO:0000256" key="6">
    <source>
        <dbReference type="PIRSR" id="PIRSR000388-1"/>
    </source>
</evidence>
<reference evidence="8 9" key="1">
    <citation type="submission" date="2017-05" db="EMBL/GenBank/DDBJ databases">
        <title>Chromobacterium violaceum GHPS1 isolated from Hydrocarbon polluted soil in French Guiana display an awesome secondary metabolite arsenal and a battery of drug and heavy-metal-resistance and detoxification of xenobiotics proteins.</title>
        <authorList>
            <person name="Belbahri L."/>
        </authorList>
    </citation>
    <scope>NUCLEOTIDE SEQUENCE [LARGE SCALE GENOMIC DNA]</scope>
    <source>
        <strain evidence="8 9">GHPS1</strain>
    </source>
</reference>
<dbReference type="InterPro" id="IPR003700">
    <property type="entry name" value="Pantoate_hydroxy_MeTrfase"/>
</dbReference>
<evidence type="ECO:0000256" key="3">
    <source>
        <dbReference type="ARBA" id="ARBA00012618"/>
    </source>
</evidence>
<evidence type="ECO:0000256" key="2">
    <source>
        <dbReference type="ARBA" id="ARBA00011424"/>
    </source>
</evidence>
<dbReference type="Pfam" id="PF02548">
    <property type="entry name" value="Pantoate_transf"/>
    <property type="match status" value="1"/>
</dbReference>
<dbReference type="Proteomes" id="UP000196342">
    <property type="component" value="Unassembled WGS sequence"/>
</dbReference>
<dbReference type="GO" id="GO:0000287">
    <property type="term" value="F:magnesium ion binding"/>
    <property type="evidence" value="ECO:0007669"/>
    <property type="project" value="TreeGrafter"/>
</dbReference>
<evidence type="ECO:0000313" key="8">
    <source>
        <dbReference type="EMBL" id="OVE48380.1"/>
    </source>
</evidence>
<dbReference type="GO" id="GO:0003864">
    <property type="term" value="F:3-methyl-2-oxobutanoate hydroxymethyltransferase activity"/>
    <property type="evidence" value="ECO:0007669"/>
    <property type="project" value="UniProtKB-EC"/>
</dbReference>
<dbReference type="Gene3D" id="3.20.20.60">
    <property type="entry name" value="Phosphoenolpyruvate-binding domains"/>
    <property type="match status" value="1"/>
</dbReference>
<comment type="caution">
    <text evidence="8">The sequence shown here is derived from an EMBL/GenBank/DDBJ whole genome shotgun (WGS) entry which is preliminary data.</text>
</comment>
<dbReference type="SUPFAM" id="SSF51621">
    <property type="entry name" value="Phosphoenolpyruvate/pyruvate domain"/>
    <property type="match status" value="1"/>
</dbReference>
<evidence type="ECO:0000256" key="1">
    <source>
        <dbReference type="ARBA" id="ARBA00008676"/>
    </source>
</evidence>
<comment type="subunit">
    <text evidence="2">Homodecamer; pentamer of dimers.</text>
</comment>
<gene>
    <name evidence="8" type="ORF">CBW21_10530</name>
</gene>
<organism evidence="8 9">
    <name type="scientific">Chromobacterium violaceum</name>
    <dbReference type="NCBI Taxonomy" id="536"/>
    <lineage>
        <taxon>Bacteria</taxon>
        <taxon>Pseudomonadati</taxon>
        <taxon>Pseudomonadota</taxon>
        <taxon>Betaproteobacteria</taxon>
        <taxon>Neisseriales</taxon>
        <taxon>Chromobacteriaceae</taxon>
        <taxon>Chromobacterium</taxon>
    </lineage>
</organism>
<keyword evidence="4" id="KW-0566">Pantothenate biosynthesis</keyword>
<dbReference type="EMBL" id="NHOO01000007">
    <property type="protein sequence ID" value="OVE48380.1"/>
    <property type="molecule type" value="Genomic_DNA"/>
</dbReference>
<evidence type="ECO:0000256" key="7">
    <source>
        <dbReference type="PIRSR" id="PIRSR000388-3"/>
    </source>
</evidence>
<dbReference type="PANTHER" id="PTHR20881:SF0">
    <property type="entry name" value="3-METHYL-2-OXOBUTANOATE HYDROXYMETHYLTRANSFERASE"/>
    <property type="match status" value="1"/>
</dbReference>